<dbReference type="PANTHER" id="PTHR10039">
    <property type="entry name" value="AMELOGENIN"/>
    <property type="match status" value="1"/>
</dbReference>
<evidence type="ECO:0008006" key="3">
    <source>
        <dbReference type="Google" id="ProtNLM"/>
    </source>
</evidence>
<comment type="caution">
    <text evidence="1">The sequence shown here is derived from an EMBL/GenBank/DDBJ whole genome shotgun (WGS) entry which is preliminary data.</text>
</comment>
<dbReference type="STRING" id="2010991.A0A3M2QLF7"/>
<gene>
    <name evidence="1" type="ORF">CDV36_016572</name>
</gene>
<proteinExistence type="predicted"/>
<evidence type="ECO:0000313" key="2">
    <source>
        <dbReference type="Proteomes" id="UP000277212"/>
    </source>
</evidence>
<dbReference type="AlphaFoldDB" id="A0A3M2QLF7"/>
<dbReference type="OrthoDB" id="5086500at2759"/>
<organism evidence="1 2">
    <name type="scientific">Fusarium kuroshium</name>
    <dbReference type="NCBI Taxonomy" id="2010991"/>
    <lineage>
        <taxon>Eukaryota</taxon>
        <taxon>Fungi</taxon>
        <taxon>Dikarya</taxon>
        <taxon>Ascomycota</taxon>
        <taxon>Pezizomycotina</taxon>
        <taxon>Sordariomycetes</taxon>
        <taxon>Hypocreomycetidae</taxon>
        <taxon>Hypocreales</taxon>
        <taxon>Nectriaceae</taxon>
        <taxon>Fusarium</taxon>
        <taxon>Fusarium solani species complex</taxon>
    </lineage>
</organism>
<reference evidence="1 2" key="1">
    <citation type="submission" date="2017-06" db="EMBL/GenBank/DDBJ databases">
        <title>Comparative genomic analysis of Ambrosia Fusariam Clade fungi.</title>
        <authorList>
            <person name="Stajich J.E."/>
            <person name="Carrillo J."/>
            <person name="Kijimoto T."/>
            <person name="Eskalen A."/>
            <person name="O'Donnell K."/>
            <person name="Kasson M."/>
        </authorList>
    </citation>
    <scope>NUCLEOTIDE SEQUENCE [LARGE SCALE GENOMIC DNA]</scope>
    <source>
        <strain evidence="1">UCR3666</strain>
    </source>
</reference>
<dbReference type="Proteomes" id="UP000277212">
    <property type="component" value="Unassembled WGS sequence"/>
</dbReference>
<accession>A0A3M2QLF7</accession>
<dbReference type="PANTHER" id="PTHR10039:SF5">
    <property type="entry name" value="NACHT DOMAIN-CONTAINING PROTEIN"/>
    <property type="match status" value="1"/>
</dbReference>
<protein>
    <recommendedName>
        <fullName evidence="3">NACHT domain-containing protein</fullName>
    </recommendedName>
</protein>
<feature type="non-terminal residue" evidence="1">
    <location>
        <position position="1"/>
    </location>
</feature>
<sequence>LSWKDSPSDWDLKELQALLIDSLCPHSVAFCLFIDGLDEVWPKDGVHNLHSLLNTILQKTMHIKLCVSSRREYLLEARLQKYPQLKMHELIANDLKEYATRTLGKALVYGHTGFGSINGMVSKIVSESDGVFLWVVLVSNSLSRGIRNGDSREELSQRLDSLPRDLEGLYQDMWLRQ</sequence>
<evidence type="ECO:0000313" key="1">
    <source>
        <dbReference type="EMBL" id="RMI92897.1"/>
    </source>
</evidence>
<feature type="non-terminal residue" evidence="1">
    <location>
        <position position="177"/>
    </location>
</feature>
<name>A0A3M2QLF7_9HYPO</name>
<dbReference type="EMBL" id="NKUJ01001183">
    <property type="protein sequence ID" value="RMI92897.1"/>
    <property type="molecule type" value="Genomic_DNA"/>
</dbReference>
<keyword evidence="2" id="KW-1185">Reference proteome</keyword>